<name>A0A914RNW7_PAREQ</name>
<accession>A0A914RNW7</accession>
<protein>
    <submittedName>
        <fullName evidence="2">Uncharacterized protein</fullName>
    </submittedName>
</protein>
<sequence>MMCVGRVRARAKEIDLEAQVKVKLDAAHLFYTLFENLVIVSYTIISAKVLQEKSIKS</sequence>
<keyword evidence="1" id="KW-1185">Reference proteome</keyword>
<dbReference type="Proteomes" id="UP000887564">
    <property type="component" value="Unplaced"/>
</dbReference>
<dbReference type="AlphaFoldDB" id="A0A914RNW7"/>
<evidence type="ECO:0000313" key="1">
    <source>
        <dbReference type="Proteomes" id="UP000887564"/>
    </source>
</evidence>
<dbReference type="WBParaSite" id="PEQ_0000806701-mRNA-1">
    <property type="protein sequence ID" value="PEQ_0000806701-mRNA-1"/>
    <property type="gene ID" value="PEQ_0000806701"/>
</dbReference>
<evidence type="ECO:0000313" key="2">
    <source>
        <dbReference type="WBParaSite" id="PEQ_0000806701-mRNA-1"/>
    </source>
</evidence>
<proteinExistence type="predicted"/>
<reference evidence="2" key="1">
    <citation type="submission" date="2022-11" db="UniProtKB">
        <authorList>
            <consortium name="WormBaseParasite"/>
        </authorList>
    </citation>
    <scope>IDENTIFICATION</scope>
</reference>
<organism evidence="1 2">
    <name type="scientific">Parascaris equorum</name>
    <name type="common">Equine roundworm</name>
    <dbReference type="NCBI Taxonomy" id="6256"/>
    <lineage>
        <taxon>Eukaryota</taxon>
        <taxon>Metazoa</taxon>
        <taxon>Ecdysozoa</taxon>
        <taxon>Nematoda</taxon>
        <taxon>Chromadorea</taxon>
        <taxon>Rhabditida</taxon>
        <taxon>Spirurina</taxon>
        <taxon>Ascaridomorpha</taxon>
        <taxon>Ascaridoidea</taxon>
        <taxon>Ascarididae</taxon>
        <taxon>Parascaris</taxon>
    </lineage>
</organism>